<evidence type="ECO:0000256" key="1">
    <source>
        <dbReference type="ARBA" id="ARBA00004241"/>
    </source>
</evidence>
<dbReference type="AlphaFoldDB" id="A0A220U545"/>
<dbReference type="NCBIfam" id="TIGR02532">
    <property type="entry name" value="IV_pilin_GFxxxE"/>
    <property type="match status" value="1"/>
</dbReference>
<keyword evidence="2" id="KW-0178">Competence</keyword>
<keyword evidence="5" id="KW-1185">Reference proteome</keyword>
<evidence type="ECO:0000313" key="4">
    <source>
        <dbReference type="EMBL" id="ASK62961.1"/>
    </source>
</evidence>
<gene>
    <name evidence="4" type="ORF">CFK37_12820</name>
</gene>
<keyword evidence="3" id="KW-1133">Transmembrane helix</keyword>
<feature type="transmembrane region" description="Helical" evidence="3">
    <location>
        <begin position="12"/>
        <end position="36"/>
    </location>
</feature>
<dbReference type="InterPro" id="IPR045584">
    <property type="entry name" value="Pilin-like"/>
</dbReference>
<evidence type="ECO:0000256" key="3">
    <source>
        <dbReference type="SAM" id="Phobius"/>
    </source>
</evidence>
<organism evidence="4 5">
    <name type="scientific">Virgibacillus phasianinus</name>
    <dbReference type="NCBI Taxonomy" id="2017483"/>
    <lineage>
        <taxon>Bacteria</taxon>
        <taxon>Bacillati</taxon>
        <taxon>Bacillota</taxon>
        <taxon>Bacilli</taxon>
        <taxon>Bacillales</taxon>
        <taxon>Bacillaceae</taxon>
        <taxon>Virgibacillus</taxon>
    </lineage>
</organism>
<accession>A0A220U545</accession>
<dbReference type="GO" id="GO:0009986">
    <property type="term" value="C:cell surface"/>
    <property type="evidence" value="ECO:0007669"/>
    <property type="project" value="UniProtKB-SubCell"/>
</dbReference>
<dbReference type="GO" id="GO:0030420">
    <property type="term" value="P:establishment of competence for transformation"/>
    <property type="evidence" value="ECO:0007669"/>
    <property type="project" value="UniProtKB-KW"/>
</dbReference>
<name>A0A220U545_9BACI</name>
<dbReference type="Proteomes" id="UP000198312">
    <property type="component" value="Chromosome"/>
</dbReference>
<evidence type="ECO:0000313" key="5">
    <source>
        <dbReference type="Proteomes" id="UP000198312"/>
    </source>
</evidence>
<keyword evidence="3" id="KW-0472">Membrane</keyword>
<comment type="subcellular location">
    <subcellularLocation>
        <location evidence="1">Cell surface</location>
    </subcellularLocation>
</comment>
<dbReference type="SUPFAM" id="SSF54523">
    <property type="entry name" value="Pili subunits"/>
    <property type="match status" value="1"/>
</dbReference>
<dbReference type="Pfam" id="PF07963">
    <property type="entry name" value="N_methyl"/>
    <property type="match status" value="1"/>
</dbReference>
<sequence>MMQDGRLSNNNGFTLIEIIASIAILGMVIVVLLPFFPQLADWTASTDNQLVASNLLNGAVHNVTNHEDVLVNYLNSASVPACTADAMQIPESILGNAVTYKVNGKQFSLALSVCQSTDEVNLGLYRTHIQLYSDTSPETMLSDTYIYLVGGAHE</sequence>
<dbReference type="Gene3D" id="3.30.700.10">
    <property type="entry name" value="Glycoprotein, Type 4 Pilin"/>
    <property type="match status" value="1"/>
</dbReference>
<keyword evidence="3" id="KW-0812">Transmembrane</keyword>
<dbReference type="InterPro" id="IPR012902">
    <property type="entry name" value="N_methyl_site"/>
</dbReference>
<protein>
    <recommendedName>
        <fullName evidence="6">Prepilin-type cleavage/methylation domain-containing protein</fullName>
    </recommendedName>
</protein>
<proteinExistence type="predicted"/>
<evidence type="ECO:0000256" key="2">
    <source>
        <dbReference type="ARBA" id="ARBA00023287"/>
    </source>
</evidence>
<dbReference type="KEGG" id="vil:CFK37_12820"/>
<evidence type="ECO:0008006" key="6">
    <source>
        <dbReference type="Google" id="ProtNLM"/>
    </source>
</evidence>
<reference evidence="4 5" key="1">
    <citation type="submission" date="2017-07" db="EMBL/GenBank/DDBJ databases">
        <title>Virgibacillus sp. LM2416.</title>
        <authorList>
            <person name="Tak E.J."/>
            <person name="Bae J.-W."/>
        </authorList>
    </citation>
    <scope>NUCLEOTIDE SEQUENCE [LARGE SCALE GENOMIC DNA]</scope>
    <source>
        <strain evidence="4 5">LM2416</strain>
    </source>
</reference>
<dbReference type="EMBL" id="CP022315">
    <property type="protein sequence ID" value="ASK62961.1"/>
    <property type="molecule type" value="Genomic_DNA"/>
</dbReference>